<dbReference type="SUPFAM" id="SSF81383">
    <property type="entry name" value="F-box domain"/>
    <property type="match status" value="1"/>
</dbReference>
<dbReference type="Pfam" id="PF08387">
    <property type="entry name" value="FBD"/>
    <property type="match status" value="1"/>
</dbReference>
<dbReference type="Gene3D" id="3.80.10.10">
    <property type="entry name" value="Ribonuclease Inhibitor"/>
    <property type="match status" value="1"/>
</dbReference>
<dbReference type="CDD" id="cd22160">
    <property type="entry name" value="F-box_AtFBL13-like"/>
    <property type="match status" value="1"/>
</dbReference>
<dbReference type="Proteomes" id="UP001154282">
    <property type="component" value="Unassembled WGS sequence"/>
</dbReference>
<dbReference type="InterPro" id="IPR053781">
    <property type="entry name" value="F-box_AtFBL13-like"/>
</dbReference>
<reference evidence="2" key="1">
    <citation type="submission" date="2022-08" db="EMBL/GenBank/DDBJ databases">
        <authorList>
            <person name="Gutierrez-Valencia J."/>
        </authorList>
    </citation>
    <scope>NUCLEOTIDE SEQUENCE</scope>
</reference>
<gene>
    <name evidence="2" type="ORF">LITE_LOCUS46671</name>
</gene>
<keyword evidence="3" id="KW-1185">Reference proteome</keyword>
<accession>A0AAV0R5Q4</accession>
<dbReference type="SUPFAM" id="SSF52047">
    <property type="entry name" value="RNI-like"/>
    <property type="match status" value="1"/>
</dbReference>
<dbReference type="InterPro" id="IPR055411">
    <property type="entry name" value="LRR_FXL15/At3g58940/PEG3-like"/>
</dbReference>
<dbReference type="InterPro" id="IPR001810">
    <property type="entry name" value="F-box_dom"/>
</dbReference>
<dbReference type="PANTHER" id="PTHR31639">
    <property type="entry name" value="F-BOX PROTEIN-LIKE"/>
    <property type="match status" value="1"/>
</dbReference>
<dbReference type="PANTHER" id="PTHR31639:SF312">
    <property type="entry name" value="CYCLIN-LIKE F-BOX"/>
    <property type="match status" value="1"/>
</dbReference>
<dbReference type="Pfam" id="PF00646">
    <property type="entry name" value="F-box"/>
    <property type="match status" value="1"/>
</dbReference>
<name>A0AAV0R5Q4_9ROSI</name>
<comment type="caution">
    <text evidence="2">The sequence shown here is derived from an EMBL/GenBank/DDBJ whole genome shotgun (WGS) entry which is preliminary data.</text>
</comment>
<dbReference type="InterPro" id="IPR036047">
    <property type="entry name" value="F-box-like_dom_sf"/>
</dbReference>
<feature type="domain" description="F-box" evidence="1">
    <location>
        <begin position="9"/>
        <end position="43"/>
    </location>
</feature>
<organism evidence="2 3">
    <name type="scientific">Linum tenue</name>
    <dbReference type="NCBI Taxonomy" id="586396"/>
    <lineage>
        <taxon>Eukaryota</taxon>
        <taxon>Viridiplantae</taxon>
        <taxon>Streptophyta</taxon>
        <taxon>Embryophyta</taxon>
        <taxon>Tracheophyta</taxon>
        <taxon>Spermatophyta</taxon>
        <taxon>Magnoliopsida</taxon>
        <taxon>eudicotyledons</taxon>
        <taxon>Gunneridae</taxon>
        <taxon>Pentapetalae</taxon>
        <taxon>rosids</taxon>
        <taxon>fabids</taxon>
        <taxon>Malpighiales</taxon>
        <taxon>Linaceae</taxon>
        <taxon>Linum</taxon>
    </lineage>
</organism>
<proteinExistence type="predicted"/>
<dbReference type="Pfam" id="PF24758">
    <property type="entry name" value="LRR_At5g56370"/>
    <property type="match status" value="1"/>
</dbReference>
<dbReference type="AlphaFoldDB" id="A0AAV0R5Q4"/>
<dbReference type="PROSITE" id="PS50181">
    <property type="entry name" value="FBOX"/>
    <property type="match status" value="1"/>
</dbReference>
<sequence>MARVRETSVDRITNLPVDVLNRILVLLPIKDAAKTSILSTKWRHQWRSIPELVFDGSFPVGPGGSTSTSMMNKTMFNIFKALLLHDGPIKKFVIAFPGLRSCYGNAIDEIVLYLSQRHLEEFALPCAAGDGQKYKLHSSLFTCLQLNMLRLRHCELGQPSWFVGFGKLMSLVLMSVTLPSDFCENFLLKCPMLKRLRVTDCDGPSNLEIVAPRLVWFRFSYRDPQKICFKCTPLLVCLRLCWNFEKTADMVALLASLPALKEFHVDFGLPQNIAVGVSDVPSRLPAPLHRLKRLHTWDLDFRSLETARFFVCLIISSPNLRELTIKLHRSKPSQPAANRDATTTSIGSLLEAEYRHGSGDCLLQKLRVFRIEKCLGTQVELDLVKFVLATAPVLERIHIPPLRKLSSGKVIEFMKEIMKYKRLSKEAMVIYKSK</sequence>
<protein>
    <recommendedName>
        <fullName evidence="1">F-box domain-containing protein</fullName>
    </recommendedName>
</protein>
<evidence type="ECO:0000313" key="2">
    <source>
        <dbReference type="EMBL" id="CAI0553007.1"/>
    </source>
</evidence>
<evidence type="ECO:0000313" key="3">
    <source>
        <dbReference type="Proteomes" id="UP001154282"/>
    </source>
</evidence>
<dbReference type="InterPro" id="IPR006566">
    <property type="entry name" value="FBD"/>
</dbReference>
<dbReference type="InterPro" id="IPR032675">
    <property type="entry name" value="LRR_dom_sf"/>
</dbReference>
<dbReference type="EMBL" id="CAMGYJ010000010">
    <property type="protein sequence ID" value="CAI0553007.1"/>
    <property type="molecule type" value="Genomic_DNA"/>
</dbReference>
<dbReference type="SMART" id="SM00579">
    <property type="entry name" value="FBD"/>
    <property type="match status" value="1"/>
</dbReference>
<evidence type="ECO:0000259" key="1">
    <source>
        <dbReference type="PROSITE" id="PS50181"/>
    </source>
</evidence>